<name>A0A2V4E9N9_9GAMM</name>
<evidence type="ECO:0000256" key="4">
    <source>
        <dbReference type="ARBA" id="ARBA00022722"/>
    </source>
</evidence>
<proteinExistence type="inferred from homology"/>
<comment type="caution">
    <text evidence="8">The sequence shown here is derived from an EMBL/GenBank/DDBJ whole genome shotgun (WGS) entry which is preliminary data.</text>
</comment>
<protein>
    <submittedName>
        <fullName evidence="8">Replication endonuclease</fullName>
    </submittedName>
</protein>
<feature type="domain" description="Replication gene A protein-like" evidence="7">
    <location>
        <begin position="166"/>
        <end position="477"/>
    </location>
</feature>
<dbReference type="Pfam" id="PF05840">
    <property type="entry name" value="Phage_GPA"/>
    <property type="match status" value="1"/>
</dbReference>
<dbReference type="STRING" id="1196095.GAPWK_1390"/>
<dbReference type="GO" id="GO:0006260">
    <property type="term" value="P:DNA replication"/>
    <property type="evidence" value="ECO:0007669"/>
    <property type="project" value="UniProtKB-KW"/>
</dbReference>
<keyword evidence="9" id="KW-1185">Reference proteome</keyword>
<comment type="similarity">
    <text evidence="2">Belongs to the phage GPA family.</text>
</comment>
<organism evidence="8 9">
    <name type="scientific">Gilliamella apicola</name>
    <dbReference type="NCBI Taxonomy" id="1196095"/>
    <lineage>
        <taxon>Bacteria</taxon>
        <taxon>Pseudomonadati</taxon>
        <taxon>Pseudomonadota</taxon>
        <taxon>Gammaproteobacteria</taxon>
        <taxon>Orbales</taxon>
        <taxon>Orbaceae</taxon>
        <taxon>Gilliamella</taxon>
    </lineage>
</organism>
<keyword evidence="5 8" id="KW-0255">Endonuclease</keyword>
<reference evidence="8 9" key="1">
    <citation type="submission" date="2018-05" db="EMBL/GenBank/DDBJ databases">
        <title>Reference genomes for bee gut microbiota database.</title>
        <authorList>
            <person name="Ellegaard K.M."/>
        </authorList>
    </citation>
    <scope>NUCLEOTIDE SEQUENCE [LARGE SCALE GENOMIC DNA]</scope>
    <source>
        <strain evidence="8 9">ESL0182</strain>
    </source>
</reference>
<evidence type="ECO:0000256" key="5">
    <source>
        <dbReference type="ARBA" id="ARBA00022759"/>
    </source>
</evidence>
<evidence type="ECO:0000313" key="9">
    <source>
        <dbReference type="Proteomes" id="UP000247932"/>
    </source>
</evidence>
<evidence type="ECO:0000313" key="8">
    <source>
        <dbReference type="EMBL" id="PXZ07656.1"/>
    </source>
</evidence>
<evidence type="ECO:0000256" key="2">
    <source>
        <dbReference type="ARBA" id="ARBA00009260"/>
    </source>
</evidence>
<keyword evidence="4" id="KW-0540">Nuclease</keyword>
<dbReference type="OrthoDB" id="5568266at2"/>
<accession>A0A2V4E9N9</accession>
<dbReference type="InterPro" id="IPR008766">
    <property type="entry name" value="Replication_gene_A-like"/>
</dbReference>
<sequence length="735" mass="84901">MTSQCQSFSLPAIPAKHKHSLLLAMRDYYENIGQYKANKKIVRTPIAQYDCGKKMPQSLSYNEIKLWQVDQEDHPFRAQYFADLPDFLAGYFADKYIHLLQNESRKAANSFLRQTLGGNIQSRLSQVKARYQAASPSALAINFADEFAQLATLGTKKLANLSVEISNYLNKHIQRCLADQDFCLTANHIESDSLEQKLYRSVLKELSGINIPPPYLNDFNHNKLTNENCIKALAKITNHEWWQRKLKTRRDFEHEHLAIAVGQVQKKASPYASRSCQMEWKEQKRRNQKYLEKMMIENQDTGEQIPLDLQVYKSIANPAIRRVELMTRMRGFEDLADELGYQGAFITLTAPAKYHSAHAKGGFVENWQGNTPRETQAYLCKVWSRIRAKLNREHIQFFGFRVAEPHHDGTPHWHILIFMRPEDIQKAFYTMWIYAMDEDGEEQGAAINRFEFKDIDKQRGSATGYIAKYIAKNIDGYALENEIDTQTGENLKASSKAITAWASRWKIRQFQQLGGAPVSVWRELRRLKSKKVTDDIIDPVLASADIGDWAAYTAHQGGPLVKRKDLKVRLAYEDKLNQYEEIIKKIKGIYAPIHGIASTIYTRLTKWRLVPKSSLNNVKTNQASPLRAERTPWSSVNNCTVTNDCEQQRRIIKQQLKIIGLADNDFNVNRLYLRESIKINPYQHLMLTDRLDGLHLIISNHSVKNHCIDSQKIPPKRLYKHEFQSIKKEHLNDGY</sequence>
<evidence type="ECO:0000256" key="1">
    <source>
        <dbReference type="ARBA" id="ARBA00003293"/>
    </source>
</evidence>
<dbReference type="RefSeq" id="WP_110433397.1">
    <property type="nucleotide sequence ID" value="NZ_QGLR01000009.1"/>
</dbReference>
<gene>
    <name evidence="8" type="ORF">DKK70_07385</name>
</gene>
<dbReference type="EMBL" id="QGLR01000009">
    <property type="protein sequence ID" value="PXZ07656.1"/>
    <property type="molecule type" value="Genomic_DNA"/>
</dbReference>
<dbReference type="AlphaFoldDB" id="A0A2V4E9N9"/>
<evidence type="ECO:0000259" key="7">
    <source>
        <dbReference type="Pfam" id="PF05840"/>
    </source>
</evidence>
<evidence type="ECO:0000256" key="3">
    <source>
        <dbReference type="ARBA" id="ARBA00022705"/>
    </source>
</evidence>
<dbReference type="GO" id="GO:0004519">
    <property type="term" value="F:endonuclease activity"/>
    <property type="evidence" value="ECO:0007669"/>
    <property type="project" value="UniProtKB-KW"/>
</dbReference>
<keyword evidence="3" id="KW-0235">DNA replication</keyword>
<evidence type="ECO:0000256" key="6">
    <source>
        <dbReference type="ARBA" id="ARBA00022801"/>
    </source>
</evidence>
<dbReference type="GO" id="GO:0016787">
    <property type="term" value="F:hydrolase activity"/>
    <property type="evidence" value="ECO:0007669"/>
    <property type="project" value="UniProtKB-KW"/>
</dbReference>
<comment type="function">
    <text evidence="1">Possible endonuclease which induces a single-strand cut and initiates DNA replication.</text>
</comment>
<dbReference type="Proteomes" id="UP000247932">
    <property type="component" value="Unassembled WGS sequence"/>
</dbReference>
<keyword evidence="6" id="KW-0378">Hydrolase</keyword>